<evidence type="ECO:0008006" key="4">
    <source>
        <dbReference type="Google" id="ProtNLM"/>
    </source>
</evidence>
<feature type="transmembrane region" description="Helical" evidence="1">
    <location>
        <begin position="171"/>
        <end position="196"/>
    </location>
</feature>
<keyword evidence="3" id="KW-1185">Reference proteome</keyword>
<dbReference type="Pfam" id="PF05940">
    <property type="entry name" value="NnrS"/>
    <property type="match status" value="1"/>
</dbReference>
<feature type="transmembrane region" description="Helical" evidence="1">
    <location>
        <begin position="20"/>
        <end position="39"/>
    </location>
</feature>
<comment type="caution">
    <text evidence="2">The sequence shown here is derived from an EMBL/GenBank/DDBJ whole genome shotgun (WGS) entry which is preliminary data.</text>
</comment>
<reference evidence="2 3" key="1">
    <citation type="journal article" date="2017" name="Arch. Microbiol.">
        <title>Mariprofundus micogutta sp. nov., a novel iron-oxidizing zetaproteobacterium isolated from a deep-sea hydrothermal field at the Bayonnaise knoll of the Izu-Ogasawara arc, and a description of Mariprofundales ord. nov. and Zetaproteobacteria classis nov.</title>
        <authorList>
            <person name="Makita H."/>
            <person name="Tanaka E."/>
            <person name="Mitsunobu S."/>
            <person name="Miyazaki M."/>
            <person name="Nunoura T."/>
            <person name="Uematsu K."/>
            <person name="Takaki Y."/>
            <person name="Nishi S."/>
            <person name="Shimamura S."/>
            <person name="Takai K."/>
        </authorList>
    </citation>
    <scope>NUCLEOTIDE SEQUENCE [LARGE SCALE GENOMIC DNA]</scope>
    <source>
        <strain evidence="2 3">ET2</strain>
    </source>
</reference>
<feature type="transmembrane region" description="Helical" evidence="1">
    <location>
        <begin position="326"/>
        <end position="348"/>
    </location>
</feature>
<keyword evidence="1" id="KW-0812">Transmembrane</keyword>
<sequence>MKNTESTKWTPLALGFRPFFLLGIWFAVLLILTSLGGFASGIWHYNYFDLPLWHAHEMVFGYAVAVIAGFLLTSVRNWTGLATPSGKSLLLLVLLWLAPRLLSAVSLIPATAFALLDMLFLPVLATVLGKLIVKSKQPRNYPIPLLLLLLALCNAAIHLNVLGFIENRSSQAIQISVLAIIAIIVVIAGRVVPFFMQRGIGIKPESNALIEKLALPSVLLVAASIAIGNDWLIINASLLTGLIHGIRLISWFDRTVFKEPMLWILHAGYAWLVTGFLLYAIALLMDLATMHAVHAWTVGAIGLFTLGMITRVALGHTGRPIHALKWIPTAFILLFFASLVRVFLPVIQADLLDTAVHISATCWIVGFIIVGLRYSSILMQARTDGKPG</sequence>
<feature type="transmembrane region" description="Helical" evidence="1">
    <location>
        <begin position="89"/>
        <end position="108"/>
    </location>
</feature>
<evidence type="ECO:0000313" key="2">
    <source>
        <dbReference type="EMBL" id="GAV20239.1"/>
    </source>
</evidence>
<feature type="transmembrane region" description="Helical" evidence="1">
    <location>
        <begin position="354"/>
        <end position="372"/>
    </location>
</feature>
<keyword evidence="1" id="KW-1133">Transmembrane helix</keyword>
<dbReference type="Proteomes" id="UP000231632">
    <property type="component" value="Unassembled WGS sequence"/>
</dbReference>
<proteinExistence type="predicted"/>
<name>A0A1L8CN37_9PROT</name>
<accession>A0A1L8CN37</accession>
<dbReference type="EMBL" id="BDFD01000008">
    <property type="protein sequence ID" value="GAV20239.1"/>
    <property type="molecule type" value="Genomic_DNA"/>
</dbReference>
<feature type="transmembrane region" description="Helical" evidence="1">
    <location>
        <begin position="59"/>
        <end position="77"/>
    </location>
</feature>
<evidence type="ECO:0000256" key="1">
    <source>
        <dbReference type="SAM" id="Phobius"/>
    </source>
</evidence>
<feature type="transmembrane region" description="Helical" evidence="1">
    <location>
        <begin position="114"/>
        <end position="133"/>
    </location>
</feature>
<organism evidence="2 3">
    <name type="scientific">Mariprofundus micogutta</name>
    <dbReference type="NCBI Taxonomy" id="1921010"/>
    <lineage>
        <taxon>Bacteria</taxon>
        <taxon>Pseudomonadati</taxon>
        <taxon>Pseudomonadota</taxon>
        <taxon>Candidatius Mariprofundia</taxon>
        <taxon>Mariprofundales</taxon>
        <taxon>Mariprofundaceae</taxon>
        <taxon>Mariprofundus</taxon>
    </lineage>
</organism>
<dbReference type="RefSeq" id="WP_072659588.1">
    <property type="nucleotide sequence ID" value="NZ_BDFD01000008.1"/>
</dbReference>
<dbReference type="InterPro" id="IPR010266">
    <property type="entry name" value="NnrS"/>
</dbReference>
<protein>
    <recommendedName>
        <fullName evidence="4">NnrS protein</fullName>
    </recommendedName>
</protein>
<dbReference type="STRING" id="1921010.MMIC_P1203"/>
<feature type="transmembrane region" description="Helical" evidence="1">
    <location>
        <begin position="293"/>
        <end position="314"/>
    </location>
</feature>
<gene>
    <name evidence="2" type="ORF">MMIC_P1203</name>
</gene>
<evidence type="ECO:0000313" key="3">
    <source>
        <dbReference type="Proteomes" id="UP000231632"/>
    </source>
</evidence>
<keyword evidence="1" id="KW-0472">Membrane</keyword>
<feature type="transmembrane region" description="Helical" evidence="1">
    <location>
        <begin position="262"/>
        <end position="281"/>
    </location>
</feature>
<dbReference type="AlphaFoldDB" id="A0A1L8CN37"/>
<feature type="transmembrane region" description="Helical" evidence="1">
    <location>
        <begin position="145"/>
        <end position="165"/>
    </location>
</feature>